<name>A0A0A9HLV1_ARUDO</name>
<reference evidence="1" key="1">
    <citation type="submission" date="2014-09" db="EMBL/GenBank/DDBJ databases">
        <authorList>
            <person name="Magalhaes I.L.F."/>
            <person name="Oliveira U."/>
            <person name="Santos F.R."/>
            <person name="Vidigal T.H.D.A."/>
            <person name="Brescovit A.D."/>
            <person name="Santos A.J."/>
        </authorList>
    </citation>
    <scope>NUCLEOTIDE SEQUENCE</scope>
    <source>
        <tissue evidence="1">Shoot tissue taken approximately 20 cm above the soil surface</tissue>
    </source>
</reference>
<sequence>MMPRPQQPMILVGEGPIVPPILGLKAARSRSNKL</sequence>
<proteinExistence type="predicted"/>
<protein>
    <submittedName>
        <fullName evidence="1">Uncharacterized protein</fullName>
    </submittedName>
</protein>
<dbReference type="EMBL" id="GBRH01161067">
    <property type="protein sequence ID" value="JAE36829.1"/>
    <property type="molecule type" value="Transcribed_RNA"/>
</dbReference>
<accession>A0A0A9HLV1</accession>
<reference evidence="1" key="2">
    <citation type="journal article" date="2015" name="Data Brief">
        <title>Shoot transcriptome of the giant reed, Arundo donax.</title>
        <authorList>
            <person name="Barrero R.A."/>
            <person name="Guerrero F.D."/>
            <person name="Moolhuijzen P."/>
            <person name="Goolsby J.A."/>
            <person name="Tidwell J."/>
            <person name="Bellgard S.E."/>
            <person name="Bellgard M.I."/>
        </authorList>
    </citation>
    <scope>NUCLEOTIDE SEQUENCE</scope>
    <source>
        <tissue evidence="1">Shoot tissue taken approximately 20 cm above the soil surface</tissue>
    </source>
</reference>
<evidence type="ECO:0000313" key="1">
    <source>
        <dbReference type="EMBL" id="JAE36829.1"/>
    </source>
</evidence>
<organism evidence="1">
    <name type="scientific">Arundo donax</name>
    <name type="common">Giant reed</name>
    <name type="synonym">Donax arundinaceus</name>
    <dbReference type="NCBI Taxonomy" id="35708"/>
    <lineage>
        <taxon>Eukaryota</taxon>
        <taxon>Viridiplantae</taxon>
        <taxon>Streptophyta</taxon>
        <taxon>Embryophyta</taxon>
        <taxon>Tracheophyta</taxon>
        <taxon>Spermatophyta</taxon>
        <taxon>Magnoliopsida</taxon>
        <taxon>Liliopsida</taxon>
        <taxon>Poales</taxon>
        <taxon>Poaceae</taxon>
        <taxon>PACMAD clade</taxon>
        <taxon>Arundinoideae</taxon>
        <taxon>Arundineae</taxon>
        <taxon>Arundo</taxon>
    </lineage>
</organism>
<dbReference type="AlphaFoldDB" id="A0A0A9HLV1"/>